<name>A0A4Y8UFK3_9GAMM</name>
<reference evidence="8 9" key="1">
    <citation type="submission" date="2019-03" db="EMBL/GenBank/DDBJ databases">
        <title>Draft genome of Gammaproteobacteria bacterium LSUCC0057, a member of the SAR92 clade.</title>
        <authorList>
            <person name="Lanclos V.C."/>
            <person name="Doiron C."/>
            <person name="Henson M.W."/>
            <person name="Thrash J.C."/>
        </authorList>
    </citation>
    <scope>NUCLEOTIDE SEQUENCE [LARGE SCALE GENOMIC DNA]</scope>
    <source>
        <strain evidence="8 9">LSUCC0057</strain>
    </source>
</reference>
<proteinExistence type="inferred from homology"/>
<keyword evidence="9" id="KW-1185">Reference proteome</keyword>
<dbReference type="AlphaFoldDB" id="A0A4Y8UFK3"/>
<evidence type="ECO:0000259" key="6">
    <source>
        <dbReference type="Pfam" id="PF02631"/>
    </source>
</evidence>
<evidence type="ECO:0000256" key="5">
    <source>
        <dbReference type="HAMAP-Rule" id="MF_01114"/>
    </source>
</evidence>
<dbReference type="PANTHER" id="PTHR33602">
    <property type="entry name" value="REGULATORY PROTEIN RECX FAMILY PROTEIN"/>
    <property type="match status" value="1"/>
</dbReference>
<gene>
    <name evidence="5" type="primary">recX</name>
    <name evidence="8" type="ORF">E3W66_08795</name>
</gene>
<dbReference type="Pfam" id="PF02631">
    <property type="entry name" value="RecX_HTH2"/>
    <property type="match status" value="1"/>
</dbReference>
<accession>A0A4Y8UFK3</accession>
<evidence type="ECO:0000256" key="3">
    <source>
        <dbReference type="ARBA" id="ARBA00018111"/>
    </source>
</evidence>
<organism evidence="8 9">
    <name type="scientific">Gammaproteobacteria bacterium LSUCC0057</name>
    <dbReference type="NCBI Taxonomy" id="2559237"/>
    <lineage>
        <taxon>Bacteria</taxon>
        <taxon>Pseudomonadati</taxon>
        <taxon>Pseudomonadota</taxon>
        <taxon>Gammaproteobacteria</taxon>
        <taxon>Cellvibrionales</taxon>
        <taxon>Porticoccaceae</taxon>
        <taxon>SAR92 clade</taxon>
    </lineage>
</organism>
<evidence type="ECO:0000259" key="7">
    <source>
        <dbReference type="Pfam" id="PF21981"/>
    </source>
</evidence>
<dbReference type="PANTHER" id="PTHR33602:SF1">
    <property type="entry name" value="REGULATORY PROTEIN RECX FAMILY PROTEIN"/>
    <property type="match status" value="1"/>
</dbReference>
<dbReference type="InterPro" id="IPR053924">
    <property type="entry name" value="RecX_HTH_2nd"/>
</dbReference>
<dbReference type="EMBL" id="SPIA01000003">
    <property type="protein sequence ID" value="TFH67616.1"/>
    <property type="molecule type" value="Genomic_DNA"/>
</dbReference>
<dbReference type="OrthoDB" id="7066780at2"/>
<evidence type="ECO:0000313" key="9">
    <source>
        <dbReference type="Proteomes" id="UP000298133"/>
    </source>
</evidence>
<keyword evidence="4 5" id="KW-0963">Cytoplasm</keyword>
<comment type="similarity">
    <text evidence="2 5">Belongs to the RecX family.</text>
</comment>
<dbReference type="GO" id="GO:0005737">
    <property type="term" value="C:cytoplasm"/>
    <property type="evidence" value="ECO:0007669"/>
    <property type="project" value="UniProtKB-SubCell"/>
</dbReference>
<comment type="caution">
    <text evidence="8">The sequence shown here is derived from an EMBL/GenBank/DDBJ whole genome shotgun (WGS) entry which is preliminary data.</text>
</comment>
<feature type="domain" description="RecX third three-helical" evidence="7">
    <location>
        <begin position="88"/>
        <end position="132"/>
    </location>
</feature>
<dbReference type="Proteomes" id="UP000298133">
    <property type="component" value="Unassembled WGS sequence"/>
</dbReference>
<dbReference type="HAMAP" id="MF_01114">
    <property type="entry name" value="RecX"/>
    <property type="match status" value="1"/>
</dbReference>
<sequence length="138" mass="15762">MELLARREYGAAELAKKLAVKFDHSELIGDVLAGLQADNLQCDRRFAESFVRSRIGRGHGPLRIRREIGQRGIASELIEAAFASCQPDWFELARELRLRRFPVVGSDPKLRARVQRFLSYRGYSYDQIHYALAGPEND</sequence>
<dbReference type="InterPro" id="IPR036388">
    <property type="entry name" value="WH-like_DNA-bd_sf"/>
</dbReference>
<comment type="function">
    <text evidence="5">Modulates RecA activity.</text>
</comment>
<evidence type="ECO:0000256" key="4">
    <source>
        <dbReference type="ARBA" id="ARBA00022490"/>
    </source>
</evidence>
<evidence type="ECO:0000313" key="8">
    <source>
        <dbReference type="EMBL" id="TFH67616.1"/>
    </source>
</evidence>
<protein>
    <recommendedName>
        <fullName evidence="3 5">Regulatory protein RecX</fullName>
    </recommendedName>
</protein>
<dbReference type="Gene3D" id="1.10.10.10">
    <property type="entry name" value="Winged helix-like DNA-binding domain superfamily/Winged helix DNA-binding domain"/>
    <property type="match status" value="3"/>
</dbReference>
<dbReference type="Pfam" id="PF21981">
    <property type="entry name" value="RecX_HTH3"/>
    <property type="match status" value="1"/>
</dbReference>
<dbReference type="InterPro" id="IPR003783">
    <property type="entry name" value="Regulatory_RecX"/>
</dbReference>
<evidence type="ECO:0000256" key="2">
    <source>
        <dbReference type="ARBA" id="ARBA00009695"/>
    </source>
</evidence>
<feature type="domain" description="RecX second three-helical" evidence="6">
    <location>
        <begin position="43"/>
        <end position="81"/>
    </location>
</feature>
<dbReference type="InterPro" id="IPR053925">
    <property type="entry name" value="RecX_HTH_3rd"/>
</dbReference>
<dbReference type="GO" id="GO:0006282">
    <property type="term" value="P:regulation of DNA repair"/>
    <property type="evidence" value="ECO:0007669"/>
    <property type="project" value="UniProtKB-UniRule"/>
</dbReference>
<evidence type="ECO:0000256" key="1">
    <source>
        <dbReference type="ARBA" id="ARBA00004496"/>
    </source>
</evidence>
<comment type="subcellular location">
    <subcellularLocation>
        <location evidence="1 5">Cytoplasm</location>
    </subcellularLocation>
</comment>